<dbReference type="EMBL" id="VEPZ02001405">
    <property type="protein sequence ID" value="KAE8675105.1"/>
    <property type="molecule type" value="Genomic_DNA"/>
</dbReference>
<dbReference type="PANTHER" id="PTHR11514">
    <property type="entry name" value="MYC"/>
    <property type="match status" value="1"/>
</dbReference>
<sequence>MYWQVSSLKSGGPALIWGDGYCRDPKIGGAGVDGKSEGVEKINEVRKQVLQKLHSRSFLAKSAGLQIVVFVPVKSGVVDLGSIKLIHEEQNIVEMVQIKFIGNSSNGCQSEGNAKLFPQLLVGGLNAQARISGMEHPKDDSPSLSDERKPRKRGTKPANGREEPLNHIEAERQRREKLNQRSLISKMDKASLLGDAITYINDLQMKIRVLETEKETVNNPQKQLPVPDIDPQQRHDDAVVTMRYPLVAVAWIQLGTMRPLDGEKWVAKDELVVQSLTLGPVKGSDHNPCTYIPGREGPVTIRARTSLEEKPASASWVA</sequence>
<organism evidence="8 9">
    <name type="scientific">Hibiscus syriacus</name>
    <name type="common">Rose of Sharon</name>
    <dbReference type="NCBI Taxonomy" id="106335"/>
    <lineage>
        <taxon>Eukaryota</taxon>
        <taxon>Viridiplantae</taxon>
        <taxon>Streptophyta</taxon>
        <taxon>Embryophyta</taxon>
        <taxon>Tracheophyta</taxon>
        <taxon>Spermatophyta</taxon>
        <taxon>Magnoliopsida</taxon>
        <taxon>eudicotyledons</taxon>
        <taxon>Gunneridae</taxon>
        <taxon>Pentapetalae</taxon>
        <taxon>rosids</taxon>
        <taxon>malvids</taxon>
        <taxon>Malvales</taxon>
        <taxon>Malvaceae</taxon>
        <taxon>Malvoideae</taxon>
        <taxon>Hibiscus</taxon>
    </lineage>
</organism>
<dbReference type="InterPro" id="IPR045084">
    <property type="entry name" value="AIB/MYC-like"/>
</dbReference>
<evidence type="ECO:0000313" key="9">
    <source>
        <dbReference type="Proteomes" id="UP000436088"/>
    </source>
</evidence>
<dbReference type="GO" id="GO:0000976">
    <property type="term" value="F:transcription cis-regulatory region binding"/>
    <property type="evidence" value="ECO:0007669"/>
    <property type="project" value="TreeGrafter"/>
</dbReference>
<dbReference type="InterPro" id="IPR036638">
    <property type="entry name" value="HLH_DNA-bd_sf"/>
</dbReference>
<dbReference type="GO" id="GO:0046983">
    <property type="term" value="F:protein dimerization activity"/>
    <property type="evidence" value="ECO:0007669"/>
    <property type="project" value="InterPro"/>
</dbReference>
<evidence type="ECO:0000313" key="8">
    <source>
        <dbReference type="EMBL" id="KAE8675105.1"/>
    </source>
</evidence>
<evidence type="ECO:0000256" key="6">
    <source>
        <dbReference type="SAM" id="MobiDB-lite"/>
    </source>
</evidence>
<comment type="caution">
    <text evidence="8">The sequence shown here is derived from an EMBL/GenBank/DDBJ whole genome shotgun (WGS) entry which is preliminary data.</text>
</comment>
<evidence type="ECO:0000256" key="1">
    <source>
        <dbReference type="ARBA" id="ARBA00004123"/>
    </source>
</evidence>
<protein>
    <recommendedName>
        <fullName evidence="5">Transcription factor</fullName>
        <shortName evidence="5">bHLH transcription factor</shortName>
    </recommendedName>
    <alternativeName>
        <fullName evidence="5">Basic helix-loop-helix protein</fullName>
    </alternativeName>
</protein>
<feature type="compositionally biased region" description="Basic and acidic residues" evidence="6">
    <location>
        <begin position="159"/>
        <end position="173"/>
    </location>
</feature>
<evidence type="ECO:0000256" key="5">
    <source>
        <dbReference type="RuleBase" id="RU369104"/>
    </source>
</evidence>
<evidence type="ECO:0000256" key="2">
    <source>
        <dbReference type="ARBA" id="ARBA00023015"/>
    </source>
</evidence>
<feature type="region of interest" description="Disordered" evidence="6">
    <location>
        <begin position="133"/>
        <end position="173"/>
    </location>
</feature>
<keyword evidence="4 5" id="KW-0539">Nucleus</keyword>
<dbReference type="AlphaFoldDB" id="A0A6A2Y3A0"/>
<dbReference type="Pfam" id="PF14215">
    <property type="entry name" value="bHLH-MYC_N"/>
    <property type="match status" value="1"/>
</dbReference>
<comment type="subcellular location">
    <subcellularLocation>
        <location evidence="1 5">Nucleus</location>
    </subcellularLocation>
</comment>
<dbReference type="InterPro" id="IPR011598">
    <property type="entry name" value="bHLH_dom"/>
</dbReference>
<feature type="compositionally biased region" description="Basic and acidic residues" evidence="6">
    <location>
        <begin position="133"/>
        <end position="149"/>
    </location>
</feature>
<evidence type="ECO:0000256" key="4">
    <source>
        <dbReference type="ARBA" id="ARBA00023242"/>
    </source>
</evidence>
<dbReference type="Proteomes" id="UP000436088">
    <property type="component" value="Unassembled WGS sequence"/>
</dbReference>
<accession>A0A6A2Y3A0</accession>
<reference evidence="8" key="1">
    <citation type="submission" date="2019-09" db="EMBL/GenBank/DDBJ databases">
        <title>Draft genome information of white flower Hibiscus syriacus.</title>
        <authorList>
            <person name="Kim Y.-M."/>
        </authorList>
    </citation>
    <scope>NUCLEOTIDE SEQUENCE [LARGE SCALE GENOMIC DNA]</scope>
    <source>
        <strain evidence="8">YM2019G1</strain>
    </source>
</reference>
<feature type="domain" description="BHLH" evidence="7">
    <location>
        <begin position="168"/>
        <end position="209"/>
    </location>
</feature>
<evidence type="ECO:0000259" key="7">
    <source>
        <dbReference type="SMART" id="SM00353"/>
    </source>
</evidence>
<keyword evidence="2 5" id="KW-0805">Transcription regulation</keyword>
<dbReference type="InterPro" id="IPR025610">
    <property type="entry name" value="MYC/MYB_N"/>
</dbReference>
<dbReference type="PANTHER" id="PTHR11514:SF53">
    <property type="entry name" value="TRANSCRIPTION FACTOR BHLH3"/>
    <property type="match status" value="1"/>
</dbReference>
<keyword evidence="3 5" id="KW-0804">Transcription</keyword>
<keyword evidence="9" id="KW-1185">Reference proteome</keyword>
<evidence type="ECO:0000256" key="3">
    <source>
        <dbReference type="ARBA" id="ARBA00023163"/>
    </source>
</evidence>
<proteinExistence type="predicted"/>
<dbReference type="SMART" id="SM00353">
    <property type="entry name" value="HLH"/>
    <property type="match status" value="1"/>
</dbReference>
<dbReference type="GO" id="GO:0003700">
    <property type="term" value="F:DNA-binding transcription factor activity"/>
    <property type="evidence" value="ECO:0007669"/>
    <property type="project" value="InterPro"/>
</dbReference>
<name>A0A6A2Y3A0_HIBSY</name>
<dbReference type="Gene3D" id="4.10.280.10">
    <property type="entry name" value="Helix-loop-helix DNA-binding domain"/>
    <property type="match status" value="1"/>
</dbReference>
<dbReference type="SUPFAM" id="SSF47459">
    <property type="entry name" value="HLH, helix-loop-helix DNA-binding domain"/>
    <property type="match status" value="1"/>
</dbReference>
<dbReference type="GO" id="GO:0005634">
    <property type="term" value="C:nucleus"/>
    <property type="evidence" value="ECO:0007669"/>
    <property type="project" value="UniProtKB-SubCell"/>
</dbReference>
<gene>
    <name evidence="8" type="ORF">F3Y22_tig00111693pilonHSYRG00052</name>
</gene>